<dbReference type="InterPro" id="IPR038765">
    <property type="entry name" value="Papain-like_cys_pep_sf"/>
</dbReference>
<name>A0A397T933_9GLOM</name>
<accession>A0A397T933</accession>
<evidence type="ECO:0000256" key="3">
    <source>
        <dbReference type="SAM" id="MobiDB-lite"/>
    </source>
</evidence>
<dbReference type="InterPro" id="IPR052557">
    <property type="entry name" value="CAP/Cytokinesis_protein"/>
</dbReference>
<reference evidence="5 6" key="1">
    <citation type="submission" date="2018-06" db="EMBL/GenBank/DDBJ databases">
        <title>Comparative genomics reveals the genomic features of Rhizophagus irregularis, R. cerebriforme, R. diaphanum and Gigaspora rosea, and their symbiotic lifestyle signature.</title>
        <authorList>
            <person name="Morin E."/>
            <person name="San Clemente H."/>
            <person name="Chen E.C.H."/>
            <person name="De La Providencia I."/>
            <person name="Hainaut M."/>
            <person name="Kuo A."/>
            <person name="Kohler A."/>
            <person name="Murat C."/>
            <person name="Tang N."/>
            <person name="Roy S."/>
            <person name="Loubradou J."/>
            <person name="Henrissat B."/>
            <person name="Grigoriev I.V."/>
            <person name="Corradi N."/>
            <person name="Roux C."/>
            <person name="Martin F.M."/>
        </authorList>
    </citation>
    <scope>NUCLEOTIDE SEQUENCE [LARGE SCALE GENOMIC DNA]</scope>
    <source>
        <strain evidence="5 6">DAOM 227022</strain>
    </source>
</reference>
<dbReference type="OrthoDB" id="6129702at2759"/>
<comment type="caution">
    <text evidence="5">The sequence shown here is derived from an EMBL/GenBank/DDBJ whole genome shotgun (WGS) entry which is preliminary data.</text>
</comment>
<evidence type="ECO:0000313" key="6">
    <source>
        <dbReference type="Proteomes" id="UP000265703"/>
    </source>
</evidence>
<gene>
    <name evidence="5" type="ORF">C1645_760318</name>
</gene>
<feature type="region of interest" description="Disordered" evidence="3">
    <location>
        <begin position="98"/>
        <end position="119"/>
    </location>
</feature>
<proteinExistence type="predicted"/>
<evidence type="ECO:0000313" key="5">
    <source>
        <dbReference type="EMBL" id="RIA94392.1"/>
    </source>
</evidence>
<evidence type="ECO:0000256" key="2">
    <source>
        <dbReference type="PROSITE-ProRule" id="PRU00192"/>
    </source>
</evidence>
<dbReference type="Proteomes" id="UP000265703">
    <property type="component" value="Unassembled WGS sequence"/>
</dbReference>
<dbReference type="GO" id="GO:0005737">
    <property type="term" value="C:cytoplasm"/>
    <property type="evidence" value="ECO:0007669"/>
    <property type="project" value="TreeGrafter"/>
</dbReference>
<keyword evidence="6" id="KW-1185">Reference proteome</keyword>
<dbReference type="Pfam" id="PF00018">
    <property type="entry name" value="SH3_1"/>
    <property type="match status" value="1"/>
</dbReference>
<evidence type="ECO:0000256" key="1">
    <source>
        <dbReference type="ARBA" id="ARBA00022443"/>
    </source>
</evidence>
<dbReference type="PROSITE" id="PS50002">
    <property type="entry name" value="SH3"/>
    <property type="match status" value="1"/>
</dbReference>
<dbReference type="SUPFAM" id="SSF50044">
    <property type="entry name" value="SH3-domain"/>
    <property type="match status" value="1"/>
</dbReference>
<feature type="domain" description="SH3" evidence="4">
    <location>
        <begin position="10"/>
        <end position="77"/>
    </location>
</feature>
<dbReference type="InterPro" id="IPR002931">
    <property type="entry name" value="Transglutaminase-like"/>
</dbReference>
<dbReference type="InterPro" id="IPR001452">
    <property type="entry name" value="SH3_domain"/>
</dbReference>
<evidence type="ECO:0000259" key="4">
    <source>
        <dbReference type="PROSITE" id="PS50002"/>
    </source>
</evidence>
<dbReference type="SMART" id="SM00326">
    <property type="entry name" value="SH3"/>
    <property type="match status" value="1"/>
</dbReference>
<dbReference type="AlphaFoldDB" id="A0A397T933"/>
<dbReference type="SUPFAM" id="SSF54001">
    <property type="entry name" value="Cysteine proteinases"/>
    <property type="match status" value="1"/>
</dbReference>
<sequence>MENWENLLWKPIYIAKALIDYDSSHHMDLNFKAGDIIEVLGIENDDWWNGSIECIGKNETTFKFGSFPKIYVEIIQDNVISDSHNLIPSKIKSPIKSSSLNLKSPNLPPSPPSRSLSLPTSTLSSAKRLSNASATYSRQSTIDNYCIINKNENDSFDPISKCTPIVDSVEFNQKQHFDISIYDFSTVDEYALSIPDSKTTRLSQLSTYLTSVWDHPLYKLRAIFIWITEFISFDIEAYLTGRYHPKSSKETLKTRMANNASFVELFNDLCEESGISSWTIKGISKTYNYEVGTPIMGSYQNTHLWNGVYHEGEYLLIDCTCGSGYFQNKKQFIKKFDEFYFLTSPLHLIYFHFPDNSEHQYLSSFINKQEFISLPLIKQSYLKYGFKFLKWVGNEIEINQDILIFELEQNNNLEENIRLCGKLEWKNNKEFEIFAQRMNYFGPNGGRIFKIQSSCPNRGEGKLIMNILSENNENLSIVIILKVKNTGTGSKHVPLVTLYSTPFQFSLIKPINSILGYTKKVNFQIILFYHNNQELSNLPSEFLICNSNFDKQKYFEIIEDNNEQGYIMLGIDVIMNYKGIWYLAFKYNENDTLNFITKYEVK</sequence>
<dbReference type="CDD" id="cd00174">
    <property type="entry name" value="SH3"/>
    <property type="match status" value="1"/>
</dbReference>
<dbReference type="PANTHER" id="PTHR46333">
    <property type="entry name" value="CYTOKINESIS PROTEIN 3"/>
    <property type="match status" value="1"/>
</dbReference>
<dbReference type="Gene3D" id="2.30.30.40">
    <property type="entry name" value="SH3 Domains"/>
    <property type="match status" value="1"/>
</dbReference>
<organism evidence="5 6">
    <name type="scientific">Glomus cerebriforme</name>
    <dbReference type="NCBI Taxonomy" id="658196"/>
    <lineage>
        <taxon>Eukaryota</taxon>
        <taxon>Fungi</taxon>
        <taxon>Fungi incertae sedis</taxon>
        <taxon>Mucoromycota</taxon>
        <taxon>Glomeromycotina</taxon>
        <taxon>Glomeromycetes</taxon>
        <taxon>Glomerales</taxon>
        <taxon>Glomeraceae</taxon>
        <taxon>Glomus</taxon>
    </lineage>
</organism>
<dbReference type="PANTHER" id="PTHR46333:SF2">
    <property type="entry name" value="CYTOKINESIS PROTEIN 3"/>
    <property type="match status" value="1"/>
</dbReference>
<protein>
    <recommendedName>
        <fullName evidence="4">SH3 domain-containing protein</fullName>
    </recommendedName>
</protein>
<dbReference type="Gene3D" id="3.10.620.30">
    <property type="match status" value="1"/>
</dbReference>
<dbReference type="STRING" id="658196.A0A397T933"/>
<dbReference type="InterPro" id="IPR036028">
    <property type="entry name" value="SH3-like_dom_sf"/>
</dbReference>
<dbReference type="EMBL" id="QKYT01000082">
    <property type="protein sequence ID" value="RIA94392.1"/>
    <property type="molecule type" value="Genomic_DNA"/>
</dbReference>
<keyword evidence="1 2" id="KW-0728">SH3 domain</keyword>
<dbReference type="PRINTS" id="PR00452">
    <property type="entry name" value="SH3DOMAIN"/>
</dbReference>
<dbReference type="Pfam" id="PF01841">
    <property type="entry name" value="Transglut_core"/>
    <property type="match status" value="1"/>
</dbReference>